<evidence type="ECO:0000256" key="2">
    <source>
        <dbReference type="ARBA" id="ARBA00022692"/>
    </source>
</evidence>
<name>A0ABR0MAR2_9PEZI</name>
<dbReference type="EMBL" id="JAVRRA010000069">
    <property type="protein sequence ID" value="KAK5294408.1"/>
    <property type="molecule type" value="Genomic_DNA"/>
</dbReference>
<dbReference type="PROSITE" id="PS50850">
    <property type="entry name" value="MFS"/>
    <property type="match status" value="1"/>
</dbReference>
<feature type="transmembrane region" description="Helical" evidence="6">
    <location>
        <begin position="348"/>
        <end position="373"/>
    </location>
</feature>
<dbReference type="Proteomes" id="UP001357485">
    <property type="component" value="Unassembled WGS sequence"/>
</dbReference>
<comment type="subcellular location">
    <subcellularLocation>
        <location evidence="1">Membrane</location>
        <topology evidence="1">Multi-pass membrane protein</topology>
    </subcellularLocation>
</comment>
<evidence type="ECO:0000259" key="7">
    <source>
        <dbReference type="PROSITE" id="PS50850"/>
    </source>
</evidence>
<feature type="transmembrane region" description="Helical" evidence="6">
    <location>
        <begin position="278"/>
        <end position="295"/>
    </location>
</feature>
<keyword evidence="9" id="KW-1185">Reference proteome</keyword>
<evidence type="ECO:0000256" key="5">
    <source>
        <dbReference type="SAM" id="MobiDB-lite"/>
    </source>
</evidence>
<gene>
    <name evidence="8" type="ORF">LTR16_001358</name>
</gene>
<keyword evidence="2 6" id="KW-0812">Transmembrane</keyword>
<organism evidence="8 9">
    <name type="scientific">Cryomyces antarcticus</name>
    <dbReference type="NCBI Taxonomy" id="329879"/>
    <lineage>
        <taxon>Eukaryota</taxon>
        <taxon>Fungi</taxon>
        <taxon>Dikarya</taxon>
        <taxon>Ascomycota</taxon>
        <taxon>Pezizomycotina</taxon>
        <taxon>Dothideomycetes</taxon>
        <taxon>Dothideomycetes incertae sedis</taxon>
        <taxon>Cryomyces</taxon>
    </lineage>
</organism>
<evidence type="ECO:0000256" key="4">
    <source>
        <dbReference type="ARBA" id="ARBA00023136"/>
    </source>
</evidence>
<proteinExistence type="predicted"/>
<feature type="non-terminal residue" evidence="8">
    <location>
        <position position="460"/>
    </location>
</feature>
<protein>
    <recommendedName>
        <fullName evidence="7">Major facilitator superfamily (MFS) profile domain-containing protein</fullName>
    </recommendedName>
</protein>
<evidence type="ECO:0000256" key="6">
    <source>
        <dbReference type="SAM" id="Phobius"/>
    </source>
</evidence>
<evidence type="ECO:0000256" key="3">
    <source>
        <dbReference type="ARBA" id="ARBA00022989"/>
    </source>
</evidence>
<dbReference type="SUPFAM" id="SSF103473">
    <property type="entry name" value="MFS general substrate transporter"/>
    <property type="match status" value="1"/>
</dbReference>
<evidence type="ECO:0000256" key="1">
    <source>
        <dbReference type="ARBA" id="ARBA00004141"/>
    </source>
</evidence>
<dbReference type="PANTHER" id="PTHR23502">
    <property type="entry name" value="MAJOR FACILITATOR SUPERFAMILY"/>
    <property type="match status" value="1"/>
</dbReference>
<keyword evidence="4 6" id="KW-0472">Membrane</keyword>
<feature type="transmembrane region" description="Helical" evidence="6">
    <location>
        <begin position="254"/>
        <end position="272"/>
    </location>
</feature>
<reference evidence="8 9" key="1">
    <citation type="submission" date="2023-08" db="EMBL/GenBank/DDBJ databases">
        <title>Black Yeasts Isolated from many extreme environments.</title>
        <authorList>
            <person name="Coleine C."/>
            <person name="Stajich J.E."/>
            <person name="Selbmann L."/>
        </authorList>
    </citation>
    <scope>NUCLEOTIDE SEQUENCE [LARGE SCALE GENOMIC DNA]</scope>
    <source>
        <strain evidence="8 9">CCFEE 536</strain>
    </source>
</reference>
<dbReference type="PANTHER" id="PTHR23502:SF23">
    <property type="entry name" value="FLUCONAZOLE RESISTANCE PROTEIN 1"/>
    <property type="match status" value="1"/>
</dbReference>
<evidence type="ECO:0000313" key="9">
    <source>
        <dbReference type="Proteomes" id="UP001357485"/>
    </source>
</evidence>
<sequence length="460" mass="51062">MDLFRDAPFGQIVRYLSGSKFFSYPDERAEFDYLSCYDGTYKFGQDNCCDHEKHKELALDNEAGEAEHTPSARAHSSSEDDVDREKAKELAVDNGPAEFGAAKPPAADGSSETSDVERGASLGLQRTQTLPYTNERLEVERSLEIERARSRRILPSTTADGMILTDWYRTDDPENPQNWSQKKKAFVAFQIDVYTFVVYCGSAIYVSSELGVMARFGVGDFKASLGLALYVLGYGFGPLLWSPMSELPAFGRNVSYVATFAIYIILCVPTALVNNLGGLLVLRFLLGFFGSPCLATGGASMQDMYSLLYLPYSVALWVSAAFAAPAVGPLLSGFSVVAKNWRWSTWELLWMSAPVFILWFFCLPETSASNILLRRAARLRSRLEVKNIRSQSEIDREGLTAGAIFLDAIIKPCEIMIKDPAVLFTNVYTALTYGIYYSFFEAFPLVYGPLYGFNLGETGI</sequence>
<dbReference type="InterPro" id="IPR020846">
    <property type="entry name" value="MFS_dom"/>
</dbReference>
<accession>A0ABR0MAR2</accession>
<feature type="domain" description="Major facilitator superfamily (MFS) profile" evidence="7">
    <location>
        <begin position="187"/>
        <end position="460"/>
    </location>
</feature>
<feature type="region of interest" description="Disordered" evidence="5">
    <location>
        <begin position="64"/>
        <end position="127"/>
    </location>
</feature>
<feature type="transmembrane region" description="Helical" evidence="6">
    <location>
        <begin position="185"/>
        <end position="205"/>
    </location>
</feature>
<keyword evidence="3 6" id="KW-1133">Transmembrane helix</keyword>
<feature type="transmembrane region" description="Helical" evidence="6">
    <location>
        <begin position="225"/>
        <end position="242"/>
    </location>
</feature>
<comment type="caution">
    <text evidence="8">The sequence shown here is derived from an EMBL/GenBank/DDBJ whole genome shotgun (WGS) entry which is preliminary data.</text>
</comment>
<dbReference type="Gene3D" id="1.20.1250.20">
    <property type="entry name" value="MFS general substrate transporter like domains"/>
    <property type="match status" value="1"/>
</dbReference>
<dbReference type="InterPro" id="IPR011701">
    <property type="entry name" value="MFS"/>
</dbReference>
<evidence type="ECO:0000313" key="8">
    <source>
        <dbReference type="EMBL" id="KAK5294408.1"/>
    </source>
</evidence>
<dbReference type="InterPro" id="IPR036259">
    <property type="entry name" value="MFS_trans_sf"/>
</dbReference>
<feature type="transmembrane region" description="Helical" evidence="6">
    <location>
        <begin position="307"/>
        <end position="328"/>
    </location>
</feature>
<dbReference type="Pfam" id="PF07690">
    <property type="entry name" value="MFS_1"/>
    <property type="match status" value="1"/>
</dbReference>